<dbReference type="GO" id="GO:0005789">
    <property type="term" value="C:endoplasmic reticulum membrane"/>
    <property type="evidence" value="ECO:0007669"/>
    <property type="project" value="TreeGrafter"/>
</dbReference>
<evidence type="ECO:0000256" key="1">
    <source>
        <dbReference type="ARBA" id="ARBA00004141"/>
    </source>
</evidence>
<keyword evidence="6 11" id="KW-0276">Fatty acid metabolism</keyword>
<evidence type="ECO:0000313" key="13">
    <source>
        <dbReference type="Proteomes" id="UP001201812"/>
    </source>
</evidence>
<dbReference type="GO" id="GO:0034626">
    <property type="term" value="P:fatty acid elongation, polyunsaturated fatty acid"/>
    <property type="evidence" value="ECO:0007669"/>
    <property type="project" value="TreeGrafter"/>
</dbReference>
<keyword evidence="9 11" id="KW-0472">Membrane</keyword>
<proteinExistence type="inferred from homology"/>
<dbReference type="GO" id="GO:0009922">
    <property type="term" value="F:fatty acid elongase activity"/>
    <property type="evidence" value="ECO:0007669"/>
    <property type="project" value="UniProtKB-EC"/>
</dbReference>
<comment type="catalytic activity">
    <reaction evidence="11">
        <text>a very-long-chain acyl-CoA + malonyl-CoA + H(+) = a very-long-chain 3-oxoacyl-CoA + CO2 + CoA</text>
        <dbReference type="Rhea" id="RHEA:32727"/>
        <dbReference type="ChEBI" id="CHEBI:15378"/>
        <dbReference type="ChEBI" id="CHEBI:16526"/>
        <dbReference type="ChEBI" id="CHEBI:57287"/>
        <dbReference type="ChEBI" id="CHEBI:57384"/>
        <dbReference type="ChEBI" id="CHEBI:90725"/>
        <dbReference type="ChEBI" id="CHEBI:90736"/>
        <dbReference type="EC" id="2.3.1.199"/>
    </reaction>
</comment>
<dbReference type="GO" id="GO:0034625">
    <property type="term" value="P:fatty acid elongation, monounsaturated fatty acid"/>
    <property type="evidence" value="ECO:0007669"/>
    <property type="project" value="TreeGrafter"/>
</dbReference>
<feature type="transmembrane region" description="Helical" evidence="11">
    <location>
        <begin position="226"/>
        <end position="243"/>
    </location>
</feature>
<evidence type="ECO:0000256" key="9">
    <source>
        <dbReference type="ARBA" id="ARBA00023136"/>
    </source>
</evidence>
<feature type="transmembrane region" description="Helical" evidence="11">
    <location>
        <begin position="459"/>
        <end position="483"/>
    </location>
</feature>
<evidence type="ECO:0000256" key="5">
    <source>
        <dbReference type="ARBA" id="ARBA00022692"/>
    </source>
</evidence>
<keyword evidence="10 11" id="KW-0275">Fatty acid biosynthesis</keyword>
<feature type="transmembrane region" description="Helical" evidence="11">
    <location>
        <begin position="379"/>
        <end position="399"/>
    </location>
</feature>
<gene>
    <name evidence="12" type="ORF">DdX_14035</name>
</gene>
<feature type="transmembrane region" description="Helical" evidence="11">
    <location>
        <begin position="191"/>
        <end position="214"/>
    </location>
</feature>
<feature type="transmembrane region" description="Helical" evidence="11">
    <location>
        <begin position="161"/>
        <end position="179"/>
    </location>
</feature>
<evidence type="ECO:0000256" key="2">
    <source>
        <dbReference type="ARBA" id="ARBA00005194"/>
    </source>
</evidence>
<evidence type="ECO:0000256" key="11">
    <source>
        <dbReference type="RuleBase" id="RU361115"/>
    </source>
</evidence>
<feature type="transmembrane region" description="Helical" evidence="11">
    <location>
        <begin position="27"/>
        <end position="47"/>
    </location>
</feature>
<feature type="transmembrane region" description="Helical" evidence="11">
    <location>
        <begin position="280"/>
        <end position="300"/>
    </location>
</feature>
<comment type="caution">
    <text evidence="12">The sequence shown here is derived from an EMBL/GenBank/DDBJ whole genome shotgun (WGS) entry which is preliminary data.</text>
</comment>
<protein>
    <recommendedName>
        <fullName evidence="11">Elongation of very long chain fatty acids protein</fullName>
        <ecNumber evidence="11">2.3.1.199</ecNumber>
    </recommendedName>
    <alternativeName>
        <fullName evidence="11">Very-long-chain 3-oxoacyl-CoA synthase</fullName>
    </alternativeName>
</protein>
<feature type="transmembrane region" description="Helical" evidence="11">
    <location>
        <begin position="429"/>
        <end position="453"/>
    </location>
</feature>
<dbReference type="InterPro" id="IPR002076">
    <property type="entry name" value="ELO_fam"/>
</dbReference>
<dbReference type="GO" id="GO:0042761">
    <property type="term" value="P:very long-chain fatty acid biosynthetic process"/>
    <property type="evidence" value="ECO:0007669"/>
    <property type="project" value="TreeGrafter"/>
</dbReference>
<evidence type="ECO:0000256" key="7">
    <source>
        <dbReference type="ARBA" id="ARBA00022989"/>
    </source>
</evidence>
<dbReference type="EMBL" id="JAKKPZ010000063">
    <property type="protein sequence ID" value="KAI1704814.1"/>
    <property type="molecule type" value="Genomic_DNA"/>
</dbReference>
<keyword evidence="8 11" id="KW-0443">Lipid metabolism</keyword>
<accession>A0AAD4MVF5</accession>
<feature type="transmembrane region" description="Helical" evidence="11">
    <location>
        <begin position="59"/>
        <end position="80"/>
    </location>
</feature>
<reference evidence="12" key="1">
    <citation type="submission" date="2022-01" db="EMBL/GenBank/DDBJ databases">
        <title>Genome Sequence Resource for Two Populations of Ditylenchus destructor, the Migratory Endoparasitic Phytonematode.</title>
        <authorList>
            <person name="Zhang H."/>
            <person name="Lin R."/>
            <person name="Xie B."/>
        </authorList>
    </citation>
    <scope>NUCLEOTIDE SEQUENCE</scope>
    <source>
        <strain evidence="12">BazhouSP</strain>
    </source>
</reference>
<keyword evidence="3 11" id="KW-0444">Lipid biosynthesis</keyword>
<dbReference type="AlphaFoldDB" id="A0AAD4MVF5"/>
<dbReference type="GO" id="GO:0030148">
    <property type="term" value="P:sphingolipid biosynthetic process"/>
    <property type="evidence" value="ECO:0007669"/>
    <property type="project" value="TreeGrafter"/>
</dbReference>
<keyword evidence="4 11" id="KW-0808">Transferase</keyword>
<sequence length="516" mass="59343">MEGFLRIVTQTPFNYAAARKYVSSVQLSSFLVSIGYVVVIFSIKAIMTNRKPFQILMPLRLWNLSLALFSIAGTAISSVAMVQEINKYGIVSTYTKSQDLFEGTSGLFAFLFCMSKLAELGDTLFIVLRKKPLVFLHWFHHVATLNYALMSYVDKSAYNTWIVQLNFMVHAAMYSYYFLSSCGIRLPAWFSRMLTTFQIAQFLITLVILAHVGWKMAMGEKFDVTRVSYFSCLLMEISYVILFGNFFYQAYVAMTSNGFLAMVSNGFFSGRSPSLDSTFFILYCFILHTNVMWIPVQFVYRYRLLCKYNANATRTNILIGAVVTIYSTIAFLTIKNTCEVHDEYQTMGRRVFDMNNWPKVKDNRQQFTMGSYVTHFRTVSWTILWAFTSFASIIIVIWCEKMISRHFNHMGNPTHRATQRMHKEFHRALLAMAICPLITTTVPTLYFCATIILQLRPGWISVFMASATSSITLFNPLTTIICFRCYRQVILRLIACCRYNKILGIIIQESTVPTIT</sequence>
<dbReference type="PANTHER" id="PTHR11157:SF27">
    <property type="entry name" value="ELONGATION OF LONG CHAIN FATTY ACIDS PROTEIN 6"/>
    <property type="match status" value="1"/>
</dbReference>
<keyword evidence="5 11" id="KW-0812">Transmembrane</keyword>
<comment type="caution">
    <text evidence="11">Lacks conserved residue(s) required for the propagation of feature annotation.</text>
</comment>
<evidence type="ECO:0000256" key="6">
    <source>
        <dbReference type="ARBA" id="ARBA00022832"/>
    </source>
</evidence>
<dbReference type="Pfam" id="PF01151">
    <property type="entry name" value="ELO"/>
    <property type="match status" value="1"/>
</dbReference>
<dbReference type="InterPro" id="IPR030457">
    <property type="entry name" value="ELO_CS"/>
</dbReference>
<dbReference type="PROSITE" id="PS01188">
    <property type="entry name" value="ELO"/>
    <property type="match status" value="1"/>
</dbReference>
<dbReference type="Proteomes" id="UP001201812">
    <property type="component" value="Unassembled WGS sequence"/>
</dbReference>
<dbReference type="GO" id="GO:0019367">
    <property type="term" value="P:fatty acid elongation, saturated fatty acid"/>
    <property type="evidence" value="ECO:0007669"/>
    <property type="project" value="TreeGrafter"/>
</dbReference>
<name>A0AAD4MVF5_9BILA</name>
<evidence type="ECO:0000256" key="3">
    <source>
        <dbReference type="ARBA" id="ARBA00022516"/>
    </source>
</evidence>
<evidence type="ECO:0000256" key="4">
    <source>
        <dbReference type="ARBA" id="ARBA00022679"/>
    </source>
</evidence>
<keyword evidence="13" id="KW-1185">Reference proteome</keyword>
<evidence type="ECO:0000256" key="8">
    <source>
        <dbReference type="ARBA" id="ARBA00023098"/>
    </source>
</evidence>
<dbReference type="PANTHER" id="PTHR11157">
    <property type="entry name" value="FATTY ACID ACYL TRANSFERASE-RELATED"/>
    <property type="match status" value="1"/>
</dbReference>
<comment type="pathway">
    <text evidence="2">Lipid metabolism; fatty acid biosynthesis.</text>
</comment>
<comment type="subcellular location">
    <subcellularLocation>
        <location evidence="1">Membrane</location>
        <topology evidence="1">Multi-pass membrane protein</topology>
    </subcellularLocation>
</comment>
<evidence type="ECO:0000256" key="10">
    <source>
        <dbReference type="ARBA" id="ARBA00023160"/>
    </source>
</evidence>
<keyword evidence="7 11" id="KW-1133">Transmembrane helix</keyword>
<organism evidence="12 13">
    <name type="scientific">Ditylenchus destructor</name>
    <dbReference type="NCBI Taxonomy" id="166010"/>
    <lineage>
        <taxon>Eukaryota</taxon>
        <taxon>Metazoa</taxon>
        <taxon>Ecdysozoa</taxon>
        <taxon>Nematoda</taxon>
        <taxon>Chromadorea</taxon>
        <taxon>Rhabditida</taxon>
        <taxon>Tylenchina</taxon>
        <taxon>Tylenchomorpha</taxon>
        <taxon>Sphaerularioidea</taxon>
        <taxon>Anguinidae</taxon>
        <taxon>Anguininae</taxon>
        <taxon>Ditylenchus</taxon>
    </lineage>
</organism>
<feature type="transmembrane region" description="Helical" evidence="11">
    <location>
        <begin position="312"/>
        <end position="334"/>
    </location>
</feature>
<evidence type="ECO:0000313" key="12">
    <source>
        <dbReference type="EMBL" id="KAI1704814.1"/>
    </source>
</evidence>
<dbReference type="EC" id="2.3.1.199" evidence="11"/>
<comment type="similarity">
    <text evidence="11">Belongs to the ELO family.</text>
</comment>